<dbReference type="GO" id="GO:0009847">
    <property type="term" value="P:spore germination"/>
    <property type="evidence" value="ECO:0007669"/>
    <property type="project" value="InterPro"/>
</dbReference>
<dbReference type="PIRSF" id="PIRSF005690">
    <property type="entry name" value="GerBA"/>
    <property type="match status" value="1"/>
</dbReference>
<keyword evidence="3" id="KW-1133">Transmembrane helix</keyword>
<name>A0A6G4A3Y8_9BACL</name>
<proteinExistence type="inferred from homology"/>
<comment type="similarity">
    <text evidence="1">Belongs to the GerABKA family.</text>
</comment>
<evidence type="ECO:0000256" key="1">
    <source>
        <dbReference type="ARBA" id="ARBA00005278"/>
    </source>
</evidence>
<dbReference type="Pfam" id="PF03323">
    <property type="entry name" value="GerA"/>
    <property type="match status" value="1"/>
</dbReference>
<sequence>MQSYHETAPEMTSEKTDLLKELEENVTAVQDRLGYSQDLVVKIIPNSDRFTIALLYMDGLVDTQVVNQSIVHSLLARNRSTWMAEAAARTSPLLYLQDEVLTVGEIGFFTNMDHLFDRLMSGDVILLMEGYAEGLNIGAAGWEDRNVSEPTSQAVVRGPMEGFTENIRTNTALIRRKIKDPQLWLHMRAVGTVTKTNVAVMYINHIADEGIVQEVFRRLDKINIDGILESGYIEEFIQDKFWTPFPTVYNSERPDTIAGGLLEGRVAILVDGTPFVLLVPAFFVQFFQSSEDYYQRSDVSSLMRLIRYLAFLIAMLAPSLYIAVTTFHQEMLPTNLLINLAAQREGVPFPAFIEALLMEITFEILREAGVRMPKTVGQAVSIVGTLVIGQSAVEAGVVSAVMVIIVAITAISSFVLPANNISISVRMIRFVLMGLAASFGLVGIMIGLFALMFHLNSLRSFGVPYMSTFAPFSFSNHKDSLFRVPWTRMLTRPMETGKRNKVRQSESSKSKI</sequence>
<reference evidence="4" key="1">
    <citation type="submission" date="2020-02" db="EMBL/GenBank/DDBJ databases">
        <authorList>
            <person name="Shen X.-R."/>
            <person name="Zhang Y.-X."/>
        </authorList>
    </citation>
    <scope>NUCLEOTIDE SEQUENCE</scope>
    <source>
        <strain evidence="4">SYP-B3998</strain>
    </source>
</reference>
<dbReference type="GO" id="GO:0016020">
    <property type="term" value="C:membrane"/>
    <property type="evidence" value="ECO:0007669"/>
    <property type="project" value="InterPro"/>
</dbReference>
<dbReference type="PANTHER" id="PTHR22550">
    <property type="entry name" value="SPORE GERMINATION PROTEIN"/>
    <property type="match status" value="1"/>
</dbReference>
<accession>A0A6G4A3Y8</accession>
<feature type="transmembrane region" description="Helical" evidence="3">
    <location>
        <begin position="308"/>
        <end position="327"/>
    </location>
</feature>
<comment type="caution">
    <text evidence="4">The sequence shown here is derived from an EMBL/GenBank/DDBJ whole genome shotgun (WGS) entry which is preliminary data.</text>
</comment>
<dbReference type="InterPro" id="IPR050768">
    <property type="entry name" value="UPF0353/GerABKA_families"/>
</dbReference>
<dbReference type="AlphaFoldDB" id="A0A6G4A3Y8"/>
<dbReference type="InterPro" id="IPR004995">
    <property type="entry name" value="Spore_Ger"/>
</dbReference>
<protein>
    <submittedName>
        <fullName evidence="4">Spore germination protein</fullName>
    </submittedName>
</protein>
<evidence type="ECO:0000256" key="2">
    <source>
        <dbReference type="ARBA" id="ARBA00023136"/>
    </source>
</evidence>
<evidence type="ECO:0000313" key="4">
    <source>
        <dbReference type="EMBL" id="NEW08529.1"/>
    </source>
</evidence>
<feature type="transmembrane region" description="Helical" evidence="3">
    <location>
        <begin position="399"/>
        <end position="418"/>
    </location>
</feature>
<feature type="transmembrane region" description="Helical" evidence="3">
    <location>
        <begin position="430"/>
        <end position="455"/>
    </location>
</feature>
<keyword evidence="3" id="KW-0812">Transmembrane</keyword>
<gene>
    <name evidence="4" type="ORF">GK047_21250</name>
</gene>
<organism evidence="4">
    <name type="scientific">Paenibacillus sp. SYP-B3998</name>
    <dbReference type="NCBI Taxonomy" id="2678564"/>
    <lineage>
        <taxon>Bacteria</taxon>
        <taxon>Bacillati</taxon>
        <taxon>Bacillota</taxon>
        <taxon>Bacilli</taxon>
        <taxon>Bacillales</taxon>
        <taxon>Paenibacillaceae</taxon>
        <taxon>Paenibacillus</taxon>
    </lineage>
</organism>
<dbReference type="PANTHER" id="PTHR22550:SF5">
    <property type="entry name" value="LEUCINE ZIPPER PROTEIN 4"/>
    <property type="match status" value="1"/>
</dbReference>
<feature type="transmembrane region" description="Helical" evidence="3">
    <location>
        <begin position="266"/>
        <end position="287"/>
    </location>
</feature>
<dbReference type="EMBL" id="JAAIKC010000009">
    <property type="protein sequence ID" value="NEW08529.1"/>
    <property type="molecule type" value="Genomic_DNA"/>
</dbReference>
<keyword evidence="2 3" id="KW-0472">Membrane</keyword>
<evidence type="ECO:0000256" key="3">
    <source>
        <dbReference type="SAM" id="Phobius"/>
    </source>
</evidence>